<evidence type="ECO:0000256" key="1">
    <source>
        <dbReference type="SAM" id="MobiDB-lite"/>
    </source>
</evidence>
<dbReference type="Proteomes" id="UP001642464">
    <property type="component" value="Unassembled WGS sequence"/>
</dbReference>
<dbReference type="SUPFAM" id="SSF53335">
    <property type="entry name" value="S-adenosyl-L-methionine-dependent methyltransferases"/>
    <property type="match status" value="1"/>
</dbReference>
<organism evidence="3 4">
    <name type="scientific">Durusdinium trenchii</name>
    <dbReference type="NCBI Taxonomy" id="1381693"/>
    <lineage>
        <taxon>Eukaryota</taxon>
        <taxon>Sar</taxon>
        <taxon>Alveolata</taxon>
        <taxon>Dinophyceae</taxon>
        <taxon>Suessiales</taxon>
        <taxon>Symbiodiniaceae</taxon>
        <taxon>Durusdinium</taxon>
    </lineage>
</organism>
<evidence type="ECO:0000313" key="4">
    <source>
        <dbReference type="Proteomes" id="UP001642464"/>
    </source>
</evidence>
<proteinExistence type="predicted"/>
<keyword evidence="4" id="KW-1185">Reference proteome</keyword>
<comment type="caution">
    <text evidence="3">The sequence shown here is derived from an EMBL/GenBank/DDBJ whole genome shotgun (WGS) entry which is preliminary data.</text>
</comment>
<feature type="compositionally biased region" description="Basic residues" evidence="1">
    <location>
        <begin position="167"/>
        <end position="181"/>
    </location>
</feature>
<dbReference type="EMBL" id="CAXAMM010011780">
    <property type="protein sequence ID" value="CAK9027015.1"/>
    <property type="molecule type" value="Genomic_DNA"/>
</dbReference>
<name>A0ABP0KJK4_9DINO</name>
<feature type="region of interest" description="Disordered" evidence="1">
    <location>
        <begin position="153"/>
        <end position="186"/>
    </location>
</feature>
<dbReference type="EMBL" id="CAXAMM010011669">
    <property type="protein sequence ID" value="CAK9026735.1"/>
    <property type="molecule type" value="Genomic_DNA"/>
</dbReference>
<accession>A0ABP0KJK4</accession>
<sequence>MSQEVSSPTCIEEIISHNIRSVEKIYELFGLDGITKLRDHVERIRVLSVFSGLGGAELMVENNYAAIKKKCEELGLRPPKRPRMMMACDVASECITVLKNHAHPPEHIVDNLLHFLTPACVTRCRKLVEKASTSRGKRSFEIEQLKEKLKALKQSHAESGQAETKATRSRKSKKNKGKSKLPKQASKLKDSVDVISAKLQNLARYQLEEEEDEYISFYVFKPSLVPRSVCKDWSSMGKGQQWLGQYAILCAIFMALTRHLRPRICIHECTPRFDYKMLEKLLPTHTDYHIILSPPSYGCPVNRTRAYDVLIAEGYSLPLGLSGLHKLCVPCILDASVWLQASDEDVAAYRKYLAGVAMRGSSTPWPEILPPTAQTNLTLVNSMPKVVEALKFKEVATNLDQCPDHQEHIGSIMPTILASISHMQLGGI</sequence>
<dbReference type="Gene3D" id="3.40.50.150">
    <property type="entry name" value="Vaccinia Virus protein VP39"/>
    <property type="match status" value="1"/>
</dbReference>
<protein>
    <submittedName>
        <fullName evidence="3">Uncharacterized protein</fullName>
    </submittedName>
</protein>
<evidence type="ECO:0000313" key="3">
    <source>
        <dbReference type="EMBL" id="CAK9027015.1"/>
    </source>
</evidence>
<reference evidence="3 4" key="1">
    <citation type="submission" date="2024-02" db="EMBL/GenBank/DDBJ databases">
        <authorList>
            <person name="Chen Y."/>
            <person name="Shah S."/>
            <person name="Dougan E. K."/>
            <person name="Thang M."/>
            <person name="Chan C."/>
        </authorList>
    </citation>
    <scope>NUCLEOTIDE SEQUENCE [LARGE SCALE GENOMIC DNA]</scope>
</reference>
<evidence type="ECO:0000313" key="2">
    <source>
        <dbReference type="EMBL" id="CAK9026735.1"/>
    </source>
</evidence>
<gene>
    <name evidence="2" type="ORF">SCF082_LOCUS17634</name>
    <name evidence="3" type="ORF">SCF082_LOCUS17740</name>
</gene>
<dbReference type="InterPro" id="IPR029063">
    <property type="entry name" value="SAM-dependent_MTases_sf"/>
</dbReference>